<comment type="similarity">
    <text evidence="2 8">Belongs to the class-IV pyridoxal-phosphate-dependent aminotransferase family.</text>
</comment>
<dbReference type="InterPro" id="IPR001544">
    <property type="entry name" value="Aminotrans_IV"/>
</dbReference>
<evidence type="ECO:0000256" key="5">
    <source>
        <dbReference type="ARBA" id="ARBA00022679"/>
    </source>
</evidence>
<comment type="catalytic activity">
    <reaction evidence="10">
        <text>L-leucine + 2-oxoglutarate = 4-methyl-2-oxopentanoate + L-glutamate</text>
        <dbReference type="Rhea" id="RHEA:18321"/>
        <dbReference type="ChEBI" id="CHEBI:16810"/>
        <dbReference type="ChEBI" id="CHEBI:17865"/>
        <dbReference type="ChEBI" id="CHEBI:29985"/>
        <dbReference type="ChEBI" id="CHEBI:57427"/>
        <dbReference type="EC" id="2.6.1.42"/>
    </reaction>
</comment>
<dbReference type="NCBIfam" id="TIGR01123">
    <property type="entry name" value="ilvE_II"/>
    <property type="match status" value="1"/>
</dbReference>
<dbReference type="InterPro" id="IPR005786">
    <property type="entry name" value="B_amino_transII"/>
</dbReference>
<dbReference type="EMBL" id="JASNQZ010000011">
    <property type="protein sequence ID" value="KAL0950902.1"/>
    <property type="molecule type" value="Genomic_DNA"/>
</dbReference>
<dbReference type="SUPFAM" id="SSF56752">
    <property type="entry name" value="D-aminoacid aminotransferase-like PLP-dependent enzymes"/>
    <property type="match status" value="1"/>
</dbReference>
<dbReference type="Proteomes" id="UP001556367">
    <property type="component" value="Unassembled WGS sequence"/>
</dbReference>
<keyword evidence="6 9" id="KW-0663">Pyridoxal phosphate</keyword>
<dbReference type="PROSITE" id="PS00770">
    <property type="entry name" value="AA_TRANSFER_CLASS_4"/>
    <property type="match status" value="1"/>
</dbReference>
<comment type="catalytic activity">
    <reaction evidence="10">
        <text>L-isoleucine + 2-oxoglutarate = (S)-3-methyl-2-oxopentanoate + L-glutamate</text>
        <dbReference type="Rhea" id="RHEA:24801"/>
        <dbReference type="ChEBI" id="CHEBI:16810"/>
        <dbReference type="ChEBI" id="CHEBI:29985"/>
        <dbReference type="ChEBI" id="CHEBI:35146"/>
        <dbReference type="ChEBI" id="CHEBI:58045"/>
        <dbReference type="EC" id="2.6.1.42"/>
    </reaction>
</comment>
<evidence type="ECO:0000256" key="9">
    <source>
        <dbReference type="RuleBase" id="RU004516"/>
    </source>
</evidence>
<dbReference type="InterPro" id="IPR043131">
    <property type="entry name" value="BCAT-like_N"/>
</dbReference>
<gene>
    <name evidence="11" type="ORF">HGRIS_007661</name>
</gene>
<dbReference type="PANTHER" id="PTHR11825">
    <property type="entry name" value="SUBGROUP IIII AMINOTRANSFERASE"/>
    <property type="match status" value="1"/>
</dbReference>
<dbReference type="PIRSF" id="PIRSF006468">
    <property type="entry name" value="BCAT1"/>
    <property type="match status" value="1"/>
</dbReference>
<dbReference type="EC" id="2.6.1.42" evidence="10"/>
<evidence type="ECO:0000256" key="2">
    <source>
        <dbReference type="ARBA" id="ARBA00009320"/>
    </source>
</evidence>
<comment type="caution">
    <text evidence="11">The sequence shown here is derived from an EMBL/GenBank/DDBJ whole genome shotgun (WGS) entry which is preliminary data.</text>
</comment>
<dbReference type="InterPro" id="IPR018300">
    <property type="entry name" value="Aminotrans_IV_CS"/>
</dbReference>
<reference evidence="12" key="1">
    <citation type="submission" date="2024-06" db="EMBL/GenBank/DDBJ databases">
        <title>Multi-omics analyses provide insights into the biosynthesis of the anticancer antibiotic pleurotin in Hohenbuehelia grisea.</title>
        <authorList>
            <person name="Weaver J.A."/>
            <person name="Alberti F."/>
        </authorList>
    </citation>
    <scope>NUCLEOTIDE SEQUENCE [LARGE SCALE GENOMIC DNA]</scope>
    <source>
        <strain evidence="12">T-177</strain>
    </source>
</reference>
<evidence type="ECO:0000256" key="3">
    <source>
        <dbReference type="ARBA" id="ARBA00022576"/>
    </source>
</evidence>
<evidence type="ECO:0000256" key="7">
    <source>
        <dbReference type="ARBA" id="ARBA00023304"/>
    </source>
</evidence>
<evidence type="ECO:0000256" key="10">
    <source>
        <dbReference type="RuleBase" id="RU004517"/>
    </source>
</evidence>
<evidence type="ECO:0000256" key="6">
    <source>
        <dbReference type="ARBA" id="ARBA00022898"/>
    </source>
</evidence>
<keyword evidence="5 10" id="KW-0808">Transferase</keyword>
<dbReference type="PANTHER" id="PTHR11825:SF44">
    <property type="entry name" value="BRANCHED-CHAIN-AMINO-ACID AMINOTRANSFERASE"/>
    <property type="match status" value="1"/>
</dbReference>
<dbReference type="InterPro" id="IPR036038">
    <property type="entry name" value="Aminotransferase-like"/>
</dbReference>
<comment type="cofactor">
    <cofactor evidence="1 9">
        <name>pyridoxal 5'-phosphate</name>
        <dbReference type="ChEBI" id="CHEBI:597326"/>
    </cofactor>
</comment>
<proteinExistence type="inferred from homology"/>
<keyword evidence="4 10" id="KW-0028">Amino-acid biosynthesis</keyword>
<evidence type="ECO:0000313" key="11">
    <source>
        <dbReference type="EMBL" id="KAL0950902.1"/>
    </source>
</evidence>
<sequence>MMRPALFRSIRRAPAWHTARLAASTLLPRNAATVGAARYKSTHIDMITGEPTELLSDIQPGRLVVTKNEHPTPPPPSSTLVFGHTFTDHMLTIPWDTTNGWGEPHIKPYGPLQLEPSSSVLHYAQTLFEGMKAYHTVDGRLLMFRPDMNMKRMNRSAERIALPNFNGEGLLELIKQLVRIDRHWVPKEPGHSLYIRPTLIANQRAIGVTPPNEALLFVILSPVGPYFPKPVTLYATTEFIRAAPGGTGSFKLGVNYAPAVMPQKMVAEKGYSQNLWLHGPEHYLTEVGTMNMFVVFKLEDGTIEVVTPPLDGMILPGVTRDSVLQLLRDHVSGSQTLKGLPQKLKITERPVTMKEVQDASRAGNLVELFGAGTAAVISPVHQIGYQGEDIPIPTGDGGMGDVARTIREQLVGIQWGQIAHPWSVSVDE</sequence>
<evidence type="ECO:0000256" key="1">
    <source>
        <dbReference type="ARBA" id="ARBA00001933"/>
    </source>
</evidence>
<dbReference type="Gene3D" id="3.20.10.10">
    <property type="entry name" value="D-amino Acid Aminotransferase, subunit A, domain 2"/>
    <property type="match status" value="1"/>
</dbReference>
<dbReference type="NCBIfam" id="NF009897">
    <property type="entry name" value="PRK13357.1"/>
    <property type="match status" value="1"/>
</dbReference>
<dbReference type="InterPro" id="IPR043132">
    <property type="entry name" value="BCAT-like_C"/>
</dbReference>
<evidence type="ECO:0000256" key="8">
    <source>
        <dbReference type="RuleBase" id="RU004106"/>
    </source>
</evidence>
<name>A0ABR3J5J2_9AGAR</name>
<accession>A0ABR3J5J2</accession>
<evidence type="ECO:0000313" key="12">
    <source>
        <dbReference type="Proteomes" id="UP001556367"/>
    </source>
</evidence>
<keyword evidence="7 10" id="KW-0100">Branched-chain amino acid biosynthesis</keyword>
<dbReference type="CDD" id="cd01557">
    <property type="entry name" value="BCAT_beta_family"/>
    <property type="match status" value="1"/>
</dbReference>
<protein>
    <recommendedName>
        <fullName evidence="10">Branched-chain-amino-acid aminotransferase</fullName>
        <ecNumber evidence="10">2.6.1.42</ecNumber>
    </recommendedName>
</protein>
<organism evidence="11 12">
    <name type="scientific">Hohenbuehelia grisea</name>
    <dbReference type="NCBI Taxonomy" id="104357"/>
    <lineage>
        <taxon>Eukaryota</taxon>
        <taxon>Fungi</taxon>
        <taxon>Dikarya</taxon>
        <taxon>Basidiomycota</taxon>
        <taxon>Agaricomycotina</taxon>
        <taxon>Agaricomycetes</taxon>
        <taxon>Agaricomycetidae</taxon>
        <taxon>Agaricales</taxon>
        <taxon>Pleurotineae</taxon>
        <taxon>Pleurotaceae</taxon>
        <taxon>Hohenbuehelia</taxon>
    </lineage>
</organism>
<comment type="catalytic activity">
    <reaction evidence="10">
        <text>L-valine + 2-oxoglutarate = 3-methyl-2-oxobutanoate + L-glutamate</text>
        <dbReference type="Rhea" id="RHEA:24813"/>
        <dbReference type="ChEBI" id="CHEBI:11851"/>
        <dbReference type="ChEBI" id="CHEBI:16810"/>
        <dbReference type="ChEBI" id="CHEBI:29985"/>
        <dbReference type="ChEBI" id="CHEBI:57762"/>
        <dbReference type="EC" id="2.6.1.42"/>
    </reaction>
</comment>
<evidence type="ECO:0000256" key="4">
    <source>
        <dbReference type="ARBA" id="ARBA00022605"/>
    </source>
</evidence>
<dbReference type="Pfam" id="PF01063">
    <property type="entry name" value="Aminotran_4"/>
    <property type="match status" value="1"/>
</dbReference>
<keyword evidence="12" id="KW-1185">Reference proteome</keyword>
<keyword evidence="3 10" id="KW-0032">Aminotransferase</keyword>
<dbReference type="Gene3D" id="3.30.470.10">
    <property type="match status" value="1"/>
</dbReference>
<dbReference type="InterPro" id="IPR033939">
    <property type="entry name" value="BCAT_family"/>
</dbReference>